<name>A0A4Y2QFC1_ARAVE</name>
<organism evidence="1 2">
    <name type="scientific">Araneus ventricosus</name>
    <name type="common">Orbweaver spider</name>
    <name type="synonym">Epeira ventricosa</name>
    <dbReference type="NCBI Taxonomy" id="182803"/>
    <lineage>
        <taxon>Eukaryota</taxon>
        <taxon>Metazoa</taxon>
        <taxon>Ecdysozoa</taxon>
        <taxon>Arthropoda</taxon>
        <taxon>Chelicerata</taxon>
        <taxon>Arachnida</taxon>
        <taxon>Araneae</taxon>
        <taxon>Araneomorphae</taxon>
        <taxon>Entelegynae</taxon>
        <taxon>Araneoidea</taxon>
        <taxon>Araneidae</taxon>
        <taxon>Araneus</taxon>
    </lineage>
</organism>
<proteinExistence type="predicted"/>
<evidence type="ECO:0000313" key="2">
    <source>
        <dbReference type="Proteomes" id="UP000499080"/>
    </source>
</evidence>
<evidence type="ECO:0000313" key="1">
    <source>
        <dbReference type="EMBL" id="GBN62264.1"/>
    </source>
</evidence>
<dbReference type="EMBL" id="BGPR01013792">
    <property type="protein sequence ID" value="GBN62264.1"/>
    <property type="molecule type" value="Genomic_DNA"/>
</dbReference>
<gene>
    <name evidence="1" type="ORF">AVEN_136481_1</name>
</gene>
<protein>
    <submittedName>
        <fullName evidence="1">Uncharacterized protein</fullName>
    </submittedName>
</protein>
<comment type="caution">
    <text evidence="1">The sequence shown here is derived from an EMBL/GenBank/DDBJ whole genome shotgun (WGS) entry which is preliminary data.</text>
</comment>
<sequence length="141" mass="15865">MTRDSSVFGCLRKLVAFLRYGEGCGCNRDLMSAVPLGSVPGVRMATKYARANRVWSGYSVVCTYHGANFKRHLFETSEEPIYEELSMELQTDPSAEGRLTIPQECSTESTAQVTSEEEPAMETRIKPPWMYAVMNFQSITF</sequence>
<dbReference type="AlphaFoldDB" id="A0A4Y2QFC1"/>
<keyword evidence="2" id="KW-1185">Reference proteome</keyword>
<reference evidence="1 2" key="1">
    <citation type="journal article" date="2019" name="Sci. Rep.">
        <title>Orb-weaving spider Araneus ventricosus genome elucidates the spidroin gene catalogue.</title>
        <authorList>
            <person name="Kono N."/>
            <person name="Nakamura H."/>
            <person name="Ohtoshi R."/>
            <person name="Moran D.A.P."/>
            <person name="Shinohara A."/>
            <person name="Yoshida Y."/>
            <person name="Fujiwara M."/>
            <person name="Mori M."/>
            <person name="Tomita M."/>
            <person name="Arakawa K."/>
        </authorList>
    </citation>
    <scope>NUCLEOTIDE SEQUENCE [LARGE SCALE GENOMIC DNA]</scope>
</reference>
<accession>A0A4Y2QFC1</accession>
<dbReference type="Proteomes" id="UP000499080">
    <property type="component" value="Unassembled WGS sequence"/>
</dbReference>